<feature type="signal peptide" evidence="1">
    <location>
        <begin position="1"/>
        <end position="32"/>
    </location>
</feature>
<keyword evidence="1" id="KW-0732">Signal</keyword>
<keyword evidence="3" id="KW-1185">Reference proteome</keyword>
<evidence type="ECO:0000256" key="1">
    <source>
        <dbReference type="SAM" id="SignalP"/>
    </source>
</evidence>
<organism evidence="2 3">
    <name type="scientific">Plantactinospora sonchi</name>
    <dbReference type="NCBI Taxonomy" id="1544735"/>
    <lineage>
        <taxon>Bacteria</taxon>
        <taxon>Bacillati</taxon>
        <taxon>Actinomycetota</taxon>
        <taxon>Actinomycetes</taxon>
        <taxon>Micromonosporales</taxon>
        <taxon>Micromonosporaceae</taxon>
        <taxon>Plantactinospora</taxon>
    </lineage>
</organism>
<evidence type="ECO:0000313" key="2">
    <source>
        <dbReference type="EMBL" id="MEE6257496.1"/>
    </source>
</evidence>
<sequence length="174" mass="17372">MSSGLRVAPAVAAASVTLVTAASLTACGFTGAAPQGGEQCPTPTAAAVREHASRAAAVFRATIEEQPLITDGVTTTRGLVARVDGTLAGAGVPERVVVWPGVDTPTENDLLGVGTVLVVFARPHDRPTTVDGAPLPGYDITGANALLSPVPEGVVRICKGGRSAPAAATVLDEV</sequence>
<dbReference type="EMBL" id="JAZGQK010000002">
    <property type="protein sequence ID" value="MEE6257496.1"/>
    <property type="molecule type" value="Genomic_DNA"/>
</dbReference>
<proteinExistence type="predicted"/>
<protein>
    <submittedName>
        <fullName evidence="2">Uncharacterized protein</fullName>
    </submittedName>
</protein>
<gene>
    <name evidence="2" type="ORF">V1633_03205</name>
</gene>
<dbReference type="PROSITE" id="PS51257">
    <property type="entry name" value="PROKAR_LIPOPROTEIN"/>
    <property type="match status" value="1"/>
</dbReference>
<dbReference type="RefSeq" id="WP_331212606.1">
    <property type="nucleotide sequence ID" value="NZ_JAZGQK010000002.1"/>
</dbReference>
<dbReference type="Proteomes" id="UP001332243">
    <property type="component" value="Unassembled WGS sequence"/>
</dbReference>
<name>A0ABU7RM08_9ACTN</name>
<comment type="caution">
    <text evidence="2">The sequence shown here is derived from an EMBL/GenBank/DDBJ whole genome shotgun (WGS) entry which is preliminary data.</text>
</comment>
<evidence type="ECO:0000313" key="3">
    <source>
        <dbReference type="Proteomes" id="UP001332243"/>
    </source>
</evidence>
<feature type="chain" id="PRO_5045452166" evidence="1">
    <location>
        <begin position="33"/>
        <end position="174"/>
    </location>
</feature>
<accession>A0ABU7RM08</accession>
<reference evidence="2 3" key="1">
    <citation type="submission" date="2024-01" db="EMBL/GenBank/DDBJ databases">
        <title>Genome insights into Plantactinospora sonchi sp. nov.</title>
        <authorList>
            <person name="Wang L."/>
        </authorList>
    </citation>
    <scope>NUCLEOTIDE SEQUENCE [LARGE SCALE GENOMIC DNA]</scope>
    <source>
        <strain evidence="2 3">NEAU-QY2</strain>
    </source>
</reference>